<feature type="compositionally biased region" description="Basic and acidic residues" evidence="1">
    <location>
        <begin position="136"/>
        <end position="147"/>
    </location>
</feature>
<evidence type="ECO:0008006" key="4">
    <source>
        <dbReference type="Google" id="ProtNLM"/>
    </source>
</evidence>
<protein>
    <recommendedName>
        <fullName evidence="4">Retrotransposon gag domain-containing protein</fullName>
    </recommendedName>
</protein>
<feature type="region of interest" description="Disordered" evidence="1">
    <location>
        <begin position="134"/>
        <end position="176"/>
    </location>
</feature>
<feature type="compositionally biased region" description="Low complexity" evidence="1">
    <location>
        <begin position="155"/>
        <end position="176"/>
    </location>
</feature>
<name>A0A3P6CXV7_BRACM</name>
<organism evidence="3">
    <name type="scientific">Brassica campestris</name>
    <name type="common">Field mustard</name>
    <dbReference type="NCBI Taxonomy" id="3711"/>
    <lineage>
        <taxon>Eukaryota</taxon>
        <taxon>Viridiplantae</taxon>
        <taxon>Streptophyta</taxon>
        <taxon>Embryophyta</taxon>
        <taxon>Tracheophyta</taxon>
        <taxon>Spermatophyta</taxon>
        <taxon>Magnoliopsida</taxon>
        <taxon>eudicotyledons</taxon>
        <taxon>Gunneridae</taxon>
        <taxon>Pentapetalae</taxon>
        <taxon>rosids</taxon>
        <taxon>malvids</taxon>
        <taxon>Brassicales</taxon>
        <taxon>Brassicaceae</taxon>
        <taxon>Brassiceae</taxon>
        <taxon>Brassica</taxon>
    </lineage>
</organism>
<dbReference type="EMBL" id="LS974619">
    <property type="protein sequence ID" value="CAG7885605.1"/>
    <property type="molecule type" value="Genomic_DNA"/>
</dbReference>
<gene>
    <name evidence="2" type="ORF">BRAPAZ1V2_A03P69480.2</name>
    <name evidence="3" type="ORF">BRASC39T46177Z</name>
</gene>
<reference evidence="3" key="1">
    <citation type="submission" date="2018-11" db="EMBL/GenBank/DDBJ databases">
        <authorList>
            <consortium name="Genoscope - CEA"/>
            <person name="William W."/>
        </authorList>
    </citation>
    <scope>NUCLEOTIDE SEQUENCE</scope>
</reference>
<dbReference type="Gramene" id="A03p69480.2_BraZ1">
    <property type="protein sequence ID" value="A03p69480.2_BraZ1.CDS.1"/>
    <property type="gene ID" value="A03g69480.2_BraZ1"/>
</dbReference>
<feature type="non-terminal residue" evidence="3">
    <location>
        <position position="176"/>
    </location>
</feature>
<evidence type="ECO:0000313" key="3">
    <source>
        <dbReference type="EMBL" id="VDD23657.1"/>
    </source>
</evidence>
<dbReference type="Proteomes" id="UP000694005">
    <property type="component" value="Chromosome A03"/>
</dbReference>
<dbReference type="EMBL" id="LR031588">
    <property type="protein sequence ID" value="VDD23657.1"/>
    <property type="molecule type" value="Genomic_DNA"/>
</dbReference>
<dbReference type="PANTHER" id="PTHR33223">
    <property type="entry name" value="CCHC-TYPE DOMAIN-CONTAINING PROTEIN"/>
    <property type="match status" value="1"/>
</dbReference>
<proteinExistence type="predicted"/>
<sequence>MIEFEMSCEWYDGVGQYPFQGLPHQDPRNHIEELEDLVSRSEQNEVSEYHMLCKIFPNSISGDAFRWFSQLQSGSLTSWQDIERVFLYKLLDGSKATREKKKNDKCDMLIESWHIKREDLIPRQLLDYIMAEDDEQHGSRERSRVEESNISDTRSASINTTTSKSIATSTSESIDT</sequence>
<dbReference type="PANTHER" id="PTHR33223:SF11">
    <property type="entry name" value="ELEMENT PROTEIN, PUTATIVE-RELATED"/>
    <property type="match status" value="1"/>
</dbReference>
<evidence type="ECO:0000313" key="2">
    <source>
        <dbReference type="EMBL" id="CAG7885605.1"/>
    </source>
</evidence>
<accession>A0A3P6CXV7</accession>
<dbReference type="AlphaFoldDB" id="A0A3P6CXV7"/>
<evidence type="ECO:0000256" key="1">
    <source>
        <dbReference type="SAM" id="MobiDB-lite"/>
    </source>
</evidence>